<dbReference type="InterPro" id="IPR017441">
    <property type="entry name" value="Protein_kinase_ATP_BS"/>
</dbReference>
<evidence type="ECO:0000256" key="1">
    <source>
        <dbReference type="ARBA" id="ARBA00022679"/>
    </source>
</evidence>
<keyword evidence="2 5" id="KW-0547">Nucleotide-binding</keyword>
<feature type="domain" description="Protein kinase" evidence="7">
    <location>
        <begin position="45"/>
        <end position="361"/>
    </location>
</feature>
<reference evidence="8 9" key="1">
    <citation type="submission" date="2015-07" db="EMBL/GenBank/DDBJ databases">
        <title>Genome analysis of myxobacterium Chondromyces crocatus Cm c5 reveals a high potential for natural compound synthesis and the genetic basis for the loss of fruiting body formation.</title>
        <authorList>
            <person name="Zaburannyi N."/>
            <person name="Bunk B."/>
            <person name="Maier J."/>
            <person name="Overmann J."/>
            <person name="Mueller R."/>
        </authorList>
    </citation>
    <scope>NUCLEOTIDE SEQUENCE [LARGE SCALE GENOMIC DNA]</scope>
    <source>
        <strain evidence="8 9">Cm c5</strain>
    </source>
</reference>
<dbReference type="PANTHER" id="PTHR43289:SF6">
    <property type="entry name" value="SERINE_THREONINE-PROTEIN KINASE NEKL-3"/>
    <property type="match status" value="1"/>
</dbReference>
<keyword evidence="4 5" id="KW-0067">ATP-binding</keyword>
<dbReference type="Pfam" id="PF00069">
    <property type="entry name" value="Pkinase"/>
    <property type="match status" value="2"/>
</dbReference>
<dbReference type="SUPFAM" id="SSF52540">
    <property type="entry name" value="P-loop containing nucleoside triphosphate hydrolases"/>
    <property type="match status" value="1"/>
</dbReference>
<protein>
    <recommendedName>
        <fullName evidence="7">Protein kinase domain-containing protein</fullName>
    </recommendedName>
</protein>
<evidence type="ECO:0000256" key="4">
    <source>
        <dbReference type="ARBA" id="ARBA00022840"/>
    </source>
</evidence>
<organism evidence="8 9">
    <name type="scientific">Chondromyces crocatus</name>
    <dbReference type="NCBI Taxonomy" id="52"/>
    <lineage>
        <taxon>Bacteria</taxon>
        <taxon>Pseudomonadati</taxon>
        <taxon>Myxococcota</taxon>
        <taxon>Polyangia</taxon>
        <taxon>Polyangiales</taxon>
        <taxon>Polyangiaceae</taxon>
        <taxon>Chondromyces</taxon>
    </lineage>
</organism>
<dbReference type="GO" id="GO:0004674">
    <property type="term" value="F:protein serine/threonine kinase activity"/>
    <property type="evidence" value="ECO:0007669"/>
    <property type="project" value="TreeGrafter"/>
</dbReference>
<dbReference type="PROSITE" id="PS50011">
    <property type="entry name" value="PROTEIN_KINASE_DOM"/>
    <property type="match status" value="1"/>
</dbReference>
<feature type="region of interest" description="Disordered" evidence="6">
    <location>
        <begin position="447"/>
        <end position="527"/>
    </location>
</feature>
<dbReference type="KEGG" id="ccro:CMC5_040380"/>
<accession>A0A0K1EGS0</accession>
<dbReference type="CDD" id="cd14014">
    <property type="entry name" value="STKc_PknB_like"/>
    <property type="match status" value="1"/>
</dbReference>
<dbReference type="OrthoDB" id="5476445at2"/>
<dbReference type="PANTHER" id="PTHR43289">
    <property type="entry name" value="MITOGEN-ACTIVATED PROTEIN KINASE KINASE KINASE 20-RELATED"/>
    <property type="match status" value="1"/>
</dbReference>
<feature type="compositionally biased region" description="Pro residues" evidence="6">
    <location>
        <begin position="451"/>
        <end position="469"/>
    </location>
</feature>
<name>A0A0K1EGS0_CHOCO</name>
<dbReference type="Proteomes" id="UP000067626">
    <property type="component" value="Chromosome"/>
</dbReference>
<feature type="binding site" evidence="5">
    <location>
        <position position="74"/>
    </location>
    <ligand>
        <name>ATP</name>
        <dbReference type="ChEBI" id="CHEBI:30616"/>
    </ligand>
</feature>
<dbReference type="PROSITE" id="PS00107">
    <property type="entry name" value="PROTEIN_KINASE_ATP"/>
    <property type="match status" value="1"/>
</dbReference>
<dbReference type="Gene3D" id="3.40.50.300">
    <property type="entry name" value="P-loop containing nucleotide triphosphate hydrolases"/>
    <property type="match status" value="1"/>
</dbReference>
<feature type="region of interest" description="Disordered" evidence="6">
    <location>
        <begin position="178"/>
        <end position="203"/>
    </location>
</feature>
<evidence type="ECO:0000256" key="3">
    <source>
        <dbReference type="ARBA" id="ARBA00022777"/>
    </source>
</evidence>
<evidence type="ECO:0000259" key="7">
    <source>
        <dbReference type="PROSITE" id="PS50011"/>
    </source>
</evidence>
<dbReference type="EMBL" id="CP012159">
    <property type="protein sequence ID" value="AKT39887.1"/>
    <property type="molecule type" value="Genomic_DNA"/>
</dbReference>
<evidence type="ECO:0000256" key="6">
    <source>
        <dbReference type="SAM" id="MobiDB-lite"/>
    </source>
</evidence>
<evidence type="ECO:0000313" key="9">
    <source>
        <dbReference type="Proteomes" id="UP000067626"/>
    </source>
</evidence>
<keyword evidence="9" id="KW-1185">Reference proteome</keyword>
<evidence type="ECO:0000256" key="5">
    <source>
        <dbReference type="PROSITE-ProRule" id="PRU10141"/>
    </source>
</evidence>
<dbReference type="InterPro" id="IPR000719">
    <property type="entry name" value="Prot_kinase_dom"/>
</dbReference>
<dbReference type="Gene3D" id="1.10.510.10">
    <property type="entry name" value="Transferase(Phosphotransferase) domain 1"/>
    <property type="match status" value="2"/>
</dbReference>
<keyword evidence="3" id="KW-0418">Kinase</keyword>
<feature type="region of interest" description="Disordered" evidence="6">
    <location>
        <begin position="137"/>
        <end position="156"/>
    </location>
</feature>
<dbReference type="STRING" id="52.CMC5_040380"/>
<evidence type="ECO:0000313" key="8">
    <source>
        <dbReference type="EMBL" id="AKT39887.1"/>
    </source>
</evidence>
<keyword evidence="1" id="KW-0808">Transferase</keyword>
<sequence>MRCGISSVRPIPPERAIGARQDMAPPSSAARSTPTLSMPPVLGAYQLGRRLGAGTMGVVHEAIDRRNGHRVALKTLERLDPAGLYRLKHEFRVAADLSHPNLVALHELVCDQGIWFFTMELVEGENFLEHLAAHRSDATRRAPSARRNGGPPDVHRTWQSGRLRALFSSPGVRGVRARNGLVRPVDPASDTNLQQSPRPRGPASRLDALRAALLQLVCAIDALHRAGKVHRDIKPANLLITPGGRLVVLDFGLTSATGERDGRNGEGTPGYMAPEQAHDATASPASDWYAVGGVLYHALTGQLPFAGSALDILSAKLAGEPRPPSAITQGVPPDLDALCVSLLRRVPAERPTAPELLHALLAHGSAPTSRTPCITHWAPCIDPAASQDTLTEPPDGLLIGRARALDELIDTYRTLEPGKPAWIHVRGPAGIGKTTLLRAFTHRVRCEASPLDPPSSPPLPSIPPAPPAPRALSPERTDPTLASLEDAPPMTVRTVRREPCAASWAPRGWRDPSGPASPPEKGPVVLSSRCHDREDFPFKLLDGIVDALSQLFGGPGTAALSPDAAHQERALDAARACTALQPAEACALLRVFPVLAHVAPLLERAGAAASAVFPRGPLADLQGASLKRKATTALRSLLCALTSRAPLLLLLDDLQWGDPQSAEMLREILRPPGAPTLLLITAHRTGLRRDPRDTEPPACTALAATLAVTTVIELGALSRHESRQLAQALLHEDRRVEGDQGCPAAVAQAERIALESGGCPRWLEALASHARHGGRPLLQEVIATRIEALPVEARKLLALVASAPAPLPRSAVLAAAGADASRTLQLLSSAGLIVLDAGPTGPLVRASHPRPCAQHLATAHPPTRALPCDSAPFTQLGEP</sequence>
<feature type="region of interest" description="Disordered" evidence="6">
    <location>
        <begin position="1"/>
        <end position="36"/>
    </location>
</feature>
<gene>
    <name evidence="8" type="ORF">CMC5_040380</name>
</gene>
<dbReference type="GO" id="GO:0005524">
    <property type="term" value="F:ATP binding"/>
    <property type="evidence" value="ECO:0007669"/>
    <property type="project" value="UniProtKB-UniRule"/>
</dbReference>
<dbReference type="AlphaFoldDB" id="A0A0K1EGS0"/>
<dbReference type="InterPro" id="IPR027417">
    <property type="entry name" value="P-loop_NTPase"/>
</dbReference>
<dbReference type="SUPFAM" id="SSF56112">
    <property type="entry name" value="Protein kinase-like (PK-like)"/>
    <property type="match status" value="1"/>
</dbReference>
<proteinExistence type="predicted"/>
<evidence type="ECO:0000256" key="2">
    <source>
        <dbReference type="ARBA" id="ARBA00022741"/>
    </source>
</evidence>
<feature type="region of interest" description="Disordered" evidence="6">
    <location>
        <begin position="858"/>
        <end position="879"/>
    </location>
</feature>
<dbReference type="SMART" id="SM00220">
    <property type="entry name" value="S_TKc"/>
    <property type="match status" value="1"/>
</dbReference>
<dbReference type="InterPro" id="IPR011009">
    <property type="entry name" value="Kinase-like_dom_sf"/>
</dbReference>